<dbReference type="Gene3D" id="2.60.120.1190">
    <property type="match status" value="1"/>
</dbReference>
<feature type="domain" description="Protein kinase" evidence="15">
    <location>
        <begin position="673"/>
        <end position="961"/>
    </location>
</feature>
<dbReference type="OrthoDB" id="6071166at2759"/>
<dbReference type="CDD" id="cd00057">
    <property type="entry name" value="FA58C"/>
    <property type="match status" value="1"/>
</dbReference>
<evidence type="ECO:0000256" key="14">
    <source>
        <dbReference type="SAM" id="Phobius"/>
    </source>
</evidence>
<accession>A0A2H8TUX8</accession>
<feature type="domain" description="F5/8 type C" evidence="16">
    <location>
        <begin position="47"/>
        <end position="202"/>
    </location>
</feature>
<dbReference type="Pfam" id="PF07714">
    <property type="entry name" value="PK_Tyr_Ser-Thr"/>
    <property type="match status" value="1"/>
</dbReference>
<dbReference type="InterPro" id="IPR001245">
    <property type="entry name" value="Ser-Thr/Tyr_kinase_cat_dom"/>
</dbReference>
<dbReference type="Pfam" id="PF00754">
    <property type="entry name" value="F5_F8_type_C"/>
    <property type="match status" value="1"/>
</dbReference>
<dbReference type="AlphaFoldDB" id="A0A2H8TUX8"/>
<keyword evidence="11" id="KW-0325">Glycoprotein</keyword>
<dbReference type="InterPro" id="IPR050122">
    <property type="entry name" value="RTK"/>
</dbReference>
<feature type="compositionally biased region" description="Basic and acidic residues" evidence="13">
    <location>
        <begin position="415"/>
        <end position="430"/>
    </location>
</feature>
<evidence type="ECO:0000256" key="3">
    <source>
        <dbReference type="ARBA" id="ARBA00022692"/>
    </source>
</evidence>
<dbReference type="Gene3D" id="3.30.200.20">
    <property type="entry name" value="Phosphorylase Kinase, domain 1"/>
    <property type="match status" value="1"/>
</dbReference>
<evidence type="ECO:0000259" key="16">
    <source>
        <dbReference type="PROSITE" id="PS50022"/>
    </source>
</evidence>
<evidence type="ECO:0000259" key="15">
    <source>
        <dbReference type="PROSITE" id="PS50011"/>
    </source>
</evidence>
<dbReference type="GO" id="GO:0005886">
    <property type="term" value="C:plasma membrane"/>
    <property type="evidence" value="ECO:0007669"/>
    <property type="project" value="UniProtKB-SubCell"/>
</dbReference>
<sequence>MRQNELFCVSKMIVWTGLRFTMQWFVVLVLLLAYRLGPANSFSYHECNNSLGMESGKILDADIASSSSYDYGTGPQRGRLKYEGSGGAWCPKGMISNDGRQYLEVNLQGLHAVTGIKSQGRYGNGSGKEFVEEIMIDYWRPGSNKWTRWKGRDGKQVLQANRDTNTIVDRSLVPAIIASKIRLVPYSGQPRMVCLRAEIIGCYHYEGVISYSVIQGDVKDTGYDGREEGGILVGGIGQLCDGRYGIDEPFVKKLFFLRHLTKSFSTEYNEWVGWKNDTMGYGSSVEMTFEFDVVRNFTALYMHSNNDFRQGVQVFSHAKAYFSVGGEHFFPEPVSYTYPADTIMPEARNVTVKLHHRTGRFLKLQLFFANKWMMISEISFESVVMPGIWPPEEAEEPIFFPNDNSVKSNNGGNELQRDEVKSADHKEERNTPVGGLPQHTKNRDDGMAGSGGSGGRRLISLLVGALSAATILAGASVAFVMVRRRRLIQQVSRQSRSSSFQDCTDDKPHLPPAIHLTELPVRVNANGHVYGQVDLDDDSDKSNSNYQRPYGIARRPSVLLSPDYTDVRDIVAQEEYAIPHVRRSASKTLTLHKSQMSVHDDTLSRHHQTLEKYYAASDICQVNVPPPPRSPPPTSSRSSSSRGGGASNASTCPLTRSDDTLCQLPPEIPREYLGVVQTLTKTHFGEVHLCELKTPPDEILQPAATSSVNRTCKLVTVKSLRKGVSESTKHDFYDEVESLWKIRDPNITRVLGCCLTEEPFCLITEFMQHGDLNQFLQEHIALTAAPIPPYAKTLSYGCLIHMATQIASGMKYLEVINFVHRDLAARNCLVGPNYTVKVSNMSLSKSVYSADYFDFEGRPSLPIRWMSWESILLNKYTPRSDVWSFAVTLWEILTFAREQPYEELSDQHIIDNVTRLYQNDGNFILLPQPINCPKDIYDLMCECWQRDDKSRPNFREIQLFLQRKNLGYKPECDP</sequence>
<dbReference type="GO" id="GO:0051897">
    <property type="term" value="P:positive regulation of phosphatidylinositol 3-kinase/protein kinase B signal transduction"/>
    <property type="evidence" value="ECO:0007669"/>
    <property type="project" value="TreeGrafter"/>
</dbReference>
<dbReference type="PROSITE" id="PS01286">
    <property type="entry name" value="FA58C_2"/>
    <property type="match status" value="1"/>
</dbReference>
<dbReference type="InterPro" id="IPR008979">
    <property type="entry name" value="Galactose-bd-like_sf"/>
</dbReference>
<dbReference type="InterPro" id="IPR008266">
    <property type="entry name" value="Tyr_kinase_AS"/>
</dbReference>
<evidence type="ECO:0000256" key="4">
    <source>
        <dbReference type="ARBA" id="ARBA00022729"/>
    </source>
</evidence>
<reference evidence="17" key="1">
    <citation type="submission" date="2017-10" db="EMBL/GenBank/DDBJ databases">
        <title>Transcriptome Assembly of Sugarcane Aphid Adults.</title>
        <authorList>
            <person name="Scully E.D."/>
            <person name="Palmer N.A."/>
            <person name="Geib S.M."/>
            <person name="Sarath G."/>
            <person name="Sattler S.E."/>
        </authorList>
    </citation>
    <scope>NUCLEOTIDE SEQUENCE</scope>
    <source>
        <tissue evidence="17">Whole body</tissue>
    </source>
</reference>
<comment type="similarity">
    <text evidence="12">Belongs to the protein kinase superfamily. Tyr protein kinase family. Insulin receptor subfamily.</text>
</comment>
<evidence type="ECO:0000256" key="10">
    <source>
        <dbReference type="ARBA" id="ARBA00023170"/>
    </source>
</evidence>
<dbReference type="SMART" id="SM00219">
    <property type="entry name" value="TyrKc"/>
    <property type="match status" value="1"/>
</dbReference>
<dbReference type="SUPFAM" id="SSF56112">
    <property type="entry name" value="Protein kinase-like (PK-like)"/>
    <property type="match status" value="1"/>
</dbReference>
<keyword evidence="3 14" id="KW-0812">Transmembrane</keyword>
<feature type="compositionally biased region" description="Polar residues" evidence="13">
    <location>
        <begin position="402"/>
        <end position="413"/>
    </location>
</feature>
<dbReference type="SMART" id="SM00231">
    <property type="entry name" value="FA58C"/>
    <property type="match status" value="1"/>
</dbReference>
<keyword evidence="9" id="KW-1015">Disulfide bond</keyword>
<dbReference type="InterPro" id="IPR020635">
    <property type="entry name" value="Tyr_kinase_cat_dom"/>
</dbReference>
<dbReference type="GO" id="GO:0005524">
    <property type="term" value="F:ATP binding"/>
    <property type="evidence" value="ECO:0007669"/>
    <property type="project" value="UniProtKB-KW"/>
</dbReference>
<feature type="region of interest" description="Disordered" evidence="13">
    <location>
        <begin position="618"/>
        <end position="657"/>
    </location>
</feature>
<keyword evidence="4" id="KW-0732">Signal</keyword>
<dbReference type="FunFam" id="1.10.510.10:FF:000053">
    <property type="entry name" value="Epithelial discoidin domain-containing receptor 1"/>
    <property type="match status" value="1"/>
</dbReference>
<evidence type="ECO:0000256" key="8">
    <source>
        <dbReference type="ARBA" id="ARBA00023136"/>
    </source>
</evidence>
<evidence type="ECO:0000256" key="12">
    <source>
        <dbReference type="ARBA" id="ARBA00061639"/>
    </source>
</evidence>
<protein>
    <submittedName>
        <fullName evidence="17">Discoidin domain-containing receptor 2</fullName>
    </submittedName>
</protein>
<dbReference type="EMBL" id="GFXV01006249">
    <property type="protein sequence ID" value="MBW18054.1"/>
    <property type="molecule type" value="Transcribed_RNA"/>
</dbReference>
<evidence type="ECO:0000256" key="5">
    <source>
        <dbReference type="ARBA" id="ARBA00022741"/>
    </source>
</evidence>
<evidence type="ECO:0000313" key="17">
    <source>
        <dbReference type="EMBL" id="MBW18054.1"/>
    </source>
</evidence>
<keyword evidence="7 14" id="KW-1133">Transmembrane helix</keyword>
<keyword evidence="6" id="KW-0067">ATP-binding</keyword>
<keyword evidence="5" id="KW-0547">Nucleotide-binding</keyword>
<evidence type="ECO:0000256" key="9">
    <source>
        <dbReference type="ARBA" id="ARBA00023157"/>
    </source>
</evidence>
<keyword evidence="10 17" id="KW-0675">Receptor</keyword>
<dbReference type="InterPro" id="IPR000719">
    <property type="entry name" value="Prot_kinase_dom"/>
</dbReference>
<dbReference type="SUPFAM" id="SSF49785">
    <property type="entry name" value="Galactose-binding domain-like"/>
    <property type="match status" value="1"/>
</dbReference>
<evidence type="ECO:0000256" key="11">
    <source>
        <dbReference type="ARBA" id="ARBA00023180"/>
    </source>
</evidence>
<feature type="transmembrane region" description="Helical" evidence="14">
    <location>
        <begin position="12"/>
        <end position="34"/>
    </location>
</feature>
<dbReference type="FunFam" id="2.60.120.260:FF:000007">
    <property type="entry name" value="Discoidin domain receptor tyrosine kinase 1"/>
    <property type="match status" value="1"/>
</dbReference>
<evidence type="ECO:0000256" key="13">
    <source>
        <dbReference type="SAM" id="MobiDB-lite"/>
    </source>
</evidence>
<keyword evidence="2" id="KW-1003">Cell membrane</keyword>
<proteinExistence type="inferred from homology"/>
<dbReference type="Pfam" id="PF21114">
    <property type="entry name" value="DDR1-2_DS-like"/>
    <property type="match status" value="1"/>
</dbReference>
<dbReference type="PROSITE" id="PS50011">
    <property type="entry name" value="PROTEIN_KINASE_DOM"/>
    <property type="match status" value="1"/>
</dbReference>
<dbReference type="PRINTS" id="PR00109">
    <property type="entry name" value="TYRKINASE"/>
</dbReference>
<comment type="subcellular location">
    <subcellularLocation>
        <location evidence="1">Cell membrane</location>
        <topology evidence="1">Single-pass type I membrane protein</topology>
    </subcellularLocation>
</comment>
<keyword evidence="8 14" id="KW-0472">Membrane</keyword>
<organism evidence="17">
    <name type="scientific">Melanaphis sacchari</name>
    <dbReference type="NCBI Taxonomy" id="742174"/>
    <lineage>
        <taxon>Eukaryota</taxon>
        <taxon>Metazoa</taxon>
        <taxon>Ecdysozoa</taxon>
        <taxon>Arthropoda</taxon>
        <taxon>Hexapoda</taxon>
        <taxon>Insecta</taxon>
        <taxon>Pterygota</taxon>
        <taxon>Neoptera</taxon>
        <taxon>Paraneoptera</taxon>
        <taxon>Hemiptera</taxon>
        <taxon>Sternorrhyncha</taxon>
        <taxon>Aphidomorpha</taxon>
        <taxon>Aphidoidea</taxon>
        <taxon>Aphididae</taxon>
        <taxon>Aphidini</taxon>
        <taxon>Melanaphis</taxon>
    </lineage>
</organism>
<dbReference type="PROSITE" id="PS50022">
    <property type="entry name" value="FA58C_3"/>
    <property type="match status" value="1"/>
</dbReference>
<gene>
    <name evidence="17" type="primary">Ddr2_0</name>
</gene>
<dbReference type="PANTHER" id="PTHR24416">
    <property type="entry name" value="TYROSINE-PROTEIN KINASE RECEPTOR"/>
    <property type="match status" value="1"/>
</dbReference>
<dbReference type="Gene3D" id="2.60.120.260">
    <property type="entry name" value="Galactose-binding domain-like"/>
    <property type="match status" value="1"/>
</dbReference>
<dbReference type="GO" id="GO:0038062">
    <property type="term" value="F:protein tyrosine kinase collagen receptor activity"/>
    <property type="evidence" value="ECO:0007669"/>
    <property type="project" value="TreeGrafter"/>
</dbReference>
<evidence type="ECO:0000256" key="6">
    <source>
        <dbReference type="ARBA" id="ARBA00022840"/>
    </source>
</evidence>
<dbReference type="GO" id="GO:0048680">
    <property type="term" value="P:positive regulation of axon regeneration"/>
    <property type="evidence" value="ECO:0007669"/>
    <property type="project" value="UniProtKB-ARBA"/>
</dbReference>
<evidence type="ECO:0000256" key="7">
    <source>
        <dbReference type="ARBA" id="ARBA00022989"/>
    </source>
</evidence>
<dbReference type="PANTHER" id="PTHR24416:SF580">
    <property type="entry name" value="DISCOIDIN DOMAIN RECEPTOR, ISOFORM F"/>
    <property type="match status" value="1"/>
</dbReference>
<dbReference type="Gene3D" id="1.10.510.10">
    <property type="entry name" value="Transferase(Phosphotransferase) domain 1"/>
    <property type="match status" value="1"/>
</dbReference>
<dbReference type="GO" id="GO:0005518">
    <property type="term" value="F:collagen binding"/>
    <property type="evidence" value="ECO:0007669"/>
    <property type="project" value="TreeGrafter"/>
</dbReference>
<dbReference type="InterPro" id="IPR011009">
    <property type="entry name" value="Kinase-like_dom_sf"/>
</dbReference>
<name>A0A2H8TUX8_9HEMI</name>
<feature type="compositionally biased region" description="Pro residues" evidence="13">
    <location>
        <begin position="624"/>
        <end position="634"/>
    </location>
</feature>
<dbReference type="InterPro" id="IPR000421">
    <property type="entry name" value="FA58C"/>
</dbReference>
<evidence type="ECO:0000256" key="1">
    <source>
        <dbReference type="ARBA" id="ARBA00004251"/>
    </source>
</evidence>
<dbReference type="InterPro" id="IPR048525">
    <property type="entry name" value="DDR1-2_DS-like"/>
</dbReference>
<evidence type="ECO:0000256" key="2">
    <source>
        <dbReference type="ARBA" id="ARBA00022475"/>
    </source>
</evidence>
<feature type="region of interest" description="Disordered" evidence="13">
    <location>
        <begin position="399"/>
        <end position="451"/>
    </location>
</feature>
<dbReference type="GO" id="GO:0043235">
    <property type="term" value="C:receptor complex"/>
    <property type="evidence" value="ECO:0007669"/>
    <property type="project" value="TreeGrafter"/>
</dbReference>
<dbReference type="PROSITE" id="PS00109">
    <property type="entry name" value="PROTEIN_KINASE_TYR"/>
    <property type="match status" value="1"/>
</dbReference>
<feature type="transmembrane region" description="Helical" evidence="14">
    <location>
        <begin position="458"/>
        <end position="482"/>
    </location>
</feature>